<keyword evidence="9" id="KW-1185">Reference proteome</keyword>
<gene>
    <name evidence="8" type="ORF">MNOR_LOCUS8646</name>
</gene>
<dbReference type="SMART" id="SM00355">
    <property type="entry name" value="ZnF_C2H2"/>
    <property type="match status" value="5"/>
</dbReference>
<dbReference type="InterPro" id="IPR013087">
    <property type="entry name" value="Znf_C2H2_type"/>
</dbReference>
<organism evidence="8 9">
    <name type="scientific">Meganyctiphanes norvegica</name>
    <name type="common">Northern krill</name>
    <name type="synonym">Thysanopoda norvegica</name>
    <dbReference type="NCBI Taxonomy" id="48144"/>
    <lineage>
        <taxon>Eukaryota</taxon>
        <taxon>Metazoa</taxon>
        <taxon>Ecdysozoa</taxon>
        <taxon>Arthropoda</taxon>
        <taxon>Crustacea</taxon>
        <taxon>Multicrustacea</taxon>
        <taxon>Malacostraca</taxon>
        <taxon>Eumalacostraca</taxon>
        <taxon>Eucarida</taxon>
        <taxon>Euphausiacea</taxon>
        <taxon>Euphausiidae</taxon>
        <taxon>Meganyctiphanes</taxon>
    </lineage>
</organism>
<evidence type="ECO:0000259" key="7">
    <source>
        <dbReference type="PROSITE" id="PS50157"/>
    </source>
</evidence>
<evidence type="ECO:0000256" key="1">
    <source>
        <dbReference type="ARBA" id="ARBA00022723"/>
    </source>
</evidence>
<dbReference type="Proteomes" id="UP001497623">
    <property type="component" value="Unassembled WGS sequence"/>
</dbReference>
<evidence type="ECO:0000256" key="4">
    <source>
        <dbReference type="ARBA" id="ARBA00022833"/>
    </source>
</evidence>
<dbReference type="PANTHER" id="PTHR24379">
    <property type="entry name" value="KRAB AND ZINC FINGER DOMAIN-CONTAINING"/>
    <property type="match status" value="1"/>
</dbReference>
<reference evidence="8 9" key="1">
    <citation type="submission" date="2024-05" db="EMBL/GenBank/DDBJ databases">
        <authorList>
            <person name="Wallberg A."/>
        </authorList>
    </citation>
    <scope>NUCLEOTIDE SEQUENCE [LARGE SCALE GENOMIC DNA]</scope>
</reference>
<dbReference type="Pfam" id="PF00096">
    <property type="entry name" value="zf-C2H2"/>
    <property type="match status" value="1"/>
</dbReference>
<feature type="domain" description="C2H2-type" evidence="7">
    <location>
        <begin position="336"/>
        <end position="363"/>
    </location>
</feature>
<keyword evidence="1" id="KW-0479">Metal-binding</keyword>
<keyword evidence="3 5" id="KW-0863">Zinc-finger</keyword>
<evidence type="ECO:0000256" key="3">
    <source>
        <dbReference type="ARBA" id="ARBA00022771"/>
    </source>
</evidence>
<dbReference type="GO" id="GO:0008270">
    <property type="term" value="F:zinc ion binding"/>
    <property type="evidence" value="ECO:0007669"/>
    <property type="project" value="UniProtKB-KW"/>
</dbReference>
<dbReference type="Gene3D" id="3.30.160.60">
    <property type="entry name" value="Classic Zinc Finger"/>
    <property type="match status" value="3"/>
</dbReference>
<evidence type="ECO:0000313" key="9">
    <source>
        <dbReference type="Proteomes" id="UP001497623"/>
    </source>
</evidence>
<dbReference type="FunFam" id="3.30.160.60:FF:000624">
    <property type="entry name" value="zinc finger protein 697"/>
    <property type="match status" value="1"/>
</dbReference>
<evidence type="ECO:0000313" key="8">
    <source>
        <dbReference type="EMBL" id="CAL4071787.1"/>
    </source>
</evidence>
<proteinExistence type="predicted"/>
<feature type="domain" description="C2H2-type" evidence="7">
    <location>
        <begin position="429"/>
        <end position="456"/>
    </location>
</feature>
<dbReference type="SUPFAM" id="SSF57667">
    <property type="entry name" value="beta-beta-alpha zinc fingers"/>
    <property type="match status" value="1"/>
</dbReference>
<dbReference type="InterPro" id="IPR036236">
    <property type="entry name" value="Znf_C2H2_sf"/>
</dbReference>
<dbReference type="PANTHER" id="PTHR24379:SF121">
    <property type="entry name" value="C2H2-TYPE DOMAIN-CONTAINING PROTEIN"/>
    <property type="match status" value="1"/>
</dbReference>
<evidence type="ECO:0000256" key="6">
    <source>
        <dbReference type="SAM" id="MobiDB-lite"/>
    </source>
</evidence>
<dbReference type="EMBL" id="CAXKWB010004042">
    <property type="protein sequence ID" value="CAL4071787.1"/>
    <property type="molecule type" value="Genomic_DNA"/>
</dbReference>
<protein>
    <recommendedName>
        <fullName evidence="7">C2H2-type domain-containing protein</fullName>
    </recommendedName>
</protein>
<dbReference type="PROSITE" id="PS50157">
    <property type="entry name" value="ZINC_FINGER_C2H2_2"/>
    <property type="match status" value="3"/>
</dbReference>
<dbReference type="PROSITE" id="PS00028">
    <property type="entry name" value="ZINC_FINGER_C2H2_1"/>
    <property type="match status" value="3"/>
</dbReference>
<keyword evidence="4" id="KW-0862">Zinc</keyword>
<evidence type="ECO:0000256" key="2">
    <source>
        <dbReference type="ARBA" id="ARBA00022737"/>
    </source>
</evidence>
<feature type="domain" description="C2H2-type" evidence="7">
    <location>
        <begin position="364"/>
        <end position="391"/>
    </location>
</feature>
<name>A0AAV2Q530_MEGNR</name>
<keyword evidence="2" id="KW-0677">Repeat</keyword>
<accession>A0AAV2Q530</accession>
<evidence type="ECO:0000256" key="5">
    <source>
        <dbReference type="PROSITE-ProRule" id="PRU00042"/>
    </source>
</evidence>
<sequence length="489" mass="56297">MAQLENKNLLKTDGDIDVNSYLLEICNEFKPPKLQGSERIDPREEFHLPNAKRSRISDSDNGDQTNEFSEHQNLEETDFDGDENNEFCQTLEETDFDGEENNEFCQPQNLDVFKNPFVMFQNMNDLFSQLNEFLIPNSNPFKDLNPVNVDPLINLYSPVENSDCVLNDSCESTLFNEQYFPGYNNFINDQNPITDYSQPNMNNQLPEIFRNTSNFPIQKPEYPPFDESKSLLHELLTAPLKPKPPKNPSILHRLLAPPNSINSPNDDITVLSHIKRKAKETADEANIARTTDNNFVSGVKHKAVIDSAIGKLVMSFVLPTVPSTEFGPTFKTKKREQCSICSKRFENKYKLKIHMNCHTGNRPYICETCGASFLRSTNLLAHRRIHKPKEYQCPLCSKLFAHNSDRVVHIVCQVCITLKTMLEPIEDGWQCKECGVHLHKKSELERHVKKHKKSRICPVCLLDFSNVREHQLVSHVRTYHPTWLENFGL</sequence>
<feature type="region of interest" description="Disordered" evidence="6">
    <location>
        <begin position="33"/>
        <end position="67"/>
    </location>
</feature>
<dbReference type="AlphaFoldDB" id="A0AAV2Q530"/>
<comment type="caution">
    <text evidence="8">The sequence shown here is derived from an EMBL/GenBank/DDBJ whole genome shotgun (WGS) entry which is preliminary data.</text>
</comment>
<feature type="compositionally biased region" description="Basic and acidic residues" evidence="6">
    <location>
        <begin position="36"/>
        <end position="47"/>
    </location>
</feature>